<dbReference type="EMBL" id="BARV01005984">
    <property type="protein sequence ID" value="GAI06204.1"/>
    <property type="molecule type" value="Genomic_DNA"/>
</dbReference>
<gene>
    <name evidence="1" type="ORF">S06H3_12206</name>
</gene>
<proteinExistence type="predicted"/>
<dbReference type="GO" id="GO:0008780">
    <property type="term" value="F:acyl-[acyl-carrier-protein]-UDP-N-acetylglucosamine O-acyltransferase activity"/>
    <property type="evidence" value="ECO:0007669"/>
    <property type="project" value="InterPro"/>
</dbReference>
<protein>
    <recommendedName>
        <fullName evidence="2">UDP N-acetylglucosamine O-acyltransferase C-terminal domain-containing protein</fullName>
    </recommendedName>
</protein>
<dbReference type="SUPFAM" id="SSF51161">
    <property type="entry name" value="Trimeric LpxA-like enzymes"/>
    <property type="match status" value="1"/>
</dbReference>
<reference evidence="1" key="1">
    <citation type="journal article" date="2014" name="Front. Microbiol.">
        <title>High frequency of phylogenetically diverse reductive dehalogenase-homologous genes in deep subseafloor sedimentary metagenomes.</title>
        <authorList>
            <person name="Kawai M."/>
            <person name="Futagami T."/>
            <person name="Toyoda A."/>
            <person name="Takaki Y."/>
            <person name="Nishi S."/>
            <person name="Hori S."/>
            <person name="Arai W."/>
            <person name="Tsubouchi T."/>
            <person name="Morono Y."/>
            <person name="Uchiyama I."/>
            <person name="Ito T."/>
            <person name="Fujiyama A."/>
            <person name="Inagaki F."/>
            <person name="Takami H."/>
        </authorList>
    </citation>
    <scope>NUCLEOTIDE SEQUENCE</scope>
    <source>
        <strain evidence="1">Expedition CK06-06</strain>
    </source>
</reference>
<accession>X1MIK0</accession>
<dbReference type="InterPro" id="IPR010137">
    <property type="entry name" value="Lipid_A_LpxA"/>
</dbReference>
<dbReference type="InterPro" id="IPR001451">
    <property type="entry name" value="Hexapep"/>
</dbReference>
<name>X1MIK0_9ZZZZ</name>
<dbReference type="PANTHER" id="PTHR43480">
    <property type="entry name" value="ACYL-[ACYL-CARRIER-PROTEIN]--UDP-N-ACETYLGLUCOSAMINE O-ACYLTRANSFERASE"/>
    <property type="match status" value="1"/>
</dbReference>
<evidence type="ECO:0000313" key="1">
    <source>
        <dbReference type="EMBL" id="GAI06204.1"/>
    </source>
</evidence>
<dbReference type="GO" id="GO:0008610">
    <property type="term" value="P:lipid biosynthetic process"/>
    <property type="evidence" value="ECO:0007669"/>
    <property type="project" value="InterPro"/>
</dbReference>
<dbReference type="Pfam" id="PF00132">
    <property type="entry name" value="Hexapep"/>
    <property type="match status" value="2"/>
</dbReference>
<dbReference type="Gene3D" id="2.160.10.10">
    <property type="entry name" value="Hexapeptide repeat proteins"/>
    <property type="match status" value="1"/>
</dbReference>
<evidence type="ECO:0008006" key="2">
    <source>
        <dbReference type="Google" id="ProtNLM"/>
    </source>
</evidence>
<dbReference type="PANTHER" id="PTHR43480:SF1">
    <property type="entry name" value="ACYL-[ACYL-CARRIER-PROTEIN]--UDP-N-ACETYLGLUCOSAMINE O-ACYLTRANSFERASE, MITOCHONDRIAL-RELATED"/>
    <property type="match status" value="1"/>
</dbReference>
<dbReference type="AlphaFoldDB" id="X1MIK0"/>
<comment type="caution">
    <text evidence="1">The sequence shown here is derived from an EMBL/GenBank/DDBJ whole genome shotgun (WGS) entry which is preliminary data.</text>
</comment>
<organism evidence="1">
    <name type="scientific">marine sediment metagenome</name>
    <dbReference type="NCBI Taxonomy" id="412755"/>
    <lineage>
        <taxon>unclassified sequences</taxon>
        <taxon>metagenomes</taxon>
        <taxon>ecological metagenomes</taxon>
    </lineage>
</organism>
<sequence>MNPAFPKTRKLTTQAKAGKKYGGDLAKGKYMMDMAKKRKGGVNIHPTAIVSKKAKLSEDIEVGPYALIEDDVKIGRRVKVYSHAHILNHTLIGDDCQIHMGAVLGHLPQIRQKTTEQGRLNIGQKNIFREYATVHRSSQDRGTTVIGDDNYFMAFSHIAHDCNIGSHVTICNGALIAGYVQICDYAFISVVFLSKS</sequence>
<dbReference type="InterPro" id="IPR011004">
    <property type="entry name" value="Trimer_LpxA-like_sf"/>
</dbReference>